<gene>
    <name evidence="3" type="ORF">SNEC2469_LOCUS26934</name>
</gene>
<feature type="signal peptide" evidence="2">
    <location>
        <begin position="1"/>
        <end position="20"/>
    </location>
</feature>
<proteinExistence type="predicted"/>
<dbReference type="InterPro" id="IPR037359">
    <property type="entry name" value="NST/OST"/>
</dbReference>
<protein>
    <recommendedName>
        <fullName evidence="5">Sulfotransferase</fullName>
    </recommendedName>
</protein>
<name>A0A813A965_9DINO</name>
<feature type="chain" id="PRO_5032806396" description="Sulfotransferase" evidence="2">
    <location>
        <begin position="21"/>
        <end position="491"/>
    </location>
</feature>
<evidence type="ECO:0000256" key="1">
    <source>
        <dbReference type="ARBA" id="ARBA00022679"/>
    </source>
</evidence>
<dbReference type="GO" id="GO:0008146">
    <property type="term" value="F:sulfotransferase activity"/>
    <property type="evidence" value="ECO:0007669"/>
    <property type="project" value="InterPro"/>
</dbReference>
<dbReference type="PANTHER" id="PTHR10605:SF56">
    <property type="entry name" value="BIFUNCTIONAL HEPARAN SULFATE N-DEACETYLASE_N-SULFOTRANSFERASE"/>
    <property type="match status" value="1"/>
</dbReference>
<dbReference type="OrthoDB" id="426517at2759"/>
<evidence type="ECO:0000313" key="4">
    <source>
        <dbReference type="Proteomes" id="UP000601435"/>
    </source>
</evidence>
<keyword evidence="1" id="KW-0808">Transferase</keyword>
<dbReference type="PANTHER" id="PTHR10605">
    <property type="entry name" value="HEPARAN SULFATE SULFOTRANSFERASE"/>
    <property type="match status" value="1"/>
</dbReference>
<keyword evidence="4" id="KW-1185">Reference proteome</keyword>
<dbReference type="EMBL" id="CAJNJA010055842">
    <property type="protein sequence ID" value="CAE7856620.1"/>
    <property type="molecule type" value="Genomic_DNA"/>
</dbReference>
<evidence type="ECO:0000256" key="2">
    <source>
        <dbReference type="SAM" id="SignalP"/>
    </source>
</evidence>
<dbReference type="InterPro" id="IPR027417">
    <property type="entry name" value="P-loop_NTPase"/>
</dbReference>
<organism evidence="3 4">
    <name type="scientific">Symbiodinium necroappetens</name>
    <dbReference type="NCBI Taxonomy" id="1628268"/>
    <lineage>
        <taxon>Eukaryota</taxon>
        <taxon>Sar</taxon>
        <taxon>Alveolata</taxon>
        <taxon>Dinophyceae</taxon>
        <taxon>Suessiales</taxon>
        <taxon>Symbiodiniaceae</taxon>
        <taxon>Symbiodinium</taxon>
    </lineage>
</organism>
<dbReference type="AlphaFoldDB" id="A0A813A965"/>
<dbReference type="SUPFAM" id="SSF52540">
    <property type="entry name" value="P-loop containing nucleoside triphosphate hydrolases"/>
    <property type="match status" value="1"/>
</dbReference>
<evidence type="ECO:0008006" key="5">
    <source>
        <dbReference type="Google" id="ProtNLM"/>
    </source>
</evidence>
<reference evidence="3" key="1">
    <citation type="submission" date="2021-02" db="EMBL/GenBank/DDBJ databases">
        <authorList>
            <person name="Dougan E. K."/>
            <person name="Rhodes N."/>
            <person name="Thang M."/>
            <person name="Chan C."/>
        </authorList>
    </citation>
    <scope>NUCLEOTIDE SEQUENCE</scope>
</reference>
<comment type="caution">
    <text evidence="3">The sequence shown here is derived from an EMBL/GenBank/DDBJ whole genome shotgun (WGS) entry which is preliminary data.</text>
</comment>
<sequence>MHGRQLCVCVCAAWFLAANGEDVTCLSEYYMGREGFRSVPLSPLVYTPIAHRPDWYWKKIFQMRGIDPESVKSGYTEAWLAFLFVEAQEAMTVCSIEGGRYWDCILDVRKVYDLAQGSARSTFAGRLAAVFGITLAAPDPLPGHLRLSLCAPARCTESQVVQEIFPLAVDMLMGERPQQMLGNASFRDVVVAHEVAGWHDFDIDFAIVGVNRCGTTSLRKNMELHPDVVIKGDEEETILSYELANRLLPLKAQVEEYNAQVQERITAKFKATGHRPHIVGIGNPLLFQSALVRQKLALMPQLKLVLAVCEPVGRMEKIFMMEKYCHDDLPAAQKRLVAWPYRDGSEVCFPSTSALLTERHGQLKLFWDQRIATAQHLAALAELFPSRLFVLHQTELRDTPSNIFNELAAFVGLRPFPEKIVFRRYNSVGGHRTDLCFNASLVRSLQRLLEREYVMQESILQAFRGIRIAARSTRCDLVDKVDTTYCPNMAC</sequence>
<accession>A0A813A965</accession>
<dbReference type="Gene3D" id="3.40.50.300">
    <property type="entry name" value="P-loop containing nucleotide triphosphate hydrolases"/>
    <property type="match status" value="1"/>
</dbReference>
<evidence type="ECO:0000313" key="3">
    <source>
        <dbReference type="EMBL" id="CAE7856620.1"/>
    </source>
</evidence>
<dbReference type="Proteomes" id="UP000601435">
    <property type="component" value="Unassembled WGS sequence"/>
</dbReference>
<keyword evidence="2" id="KW-0732">Signal</keyword>